<dbReference type="EMBL" id="CAJJDM010000158">
    <property type="protein sequence ID" value="CAD8112808.1"/>
    <property type="molecule type" value="Genomic_DNA"/>
</dbReference>
<dbReference type="InterPro" id="IPR030383">
    <property type="entry name" value="G_VLIG_dom"/>
</dbReference>
<comment type="subcellular location">
    <subcellularLocation>
        <location evidence="1">Secreted</location>
    </subcellularLocation>
</comment>
<evidence type="ECO:0000313" key="7">
    <source>
        <dbReference type="EMBL" id="CAD8112808.1"/>
    </source>
</evidence>
<feature type="coiled-coil region" evidence="4">
    <location>
        <begin position="2005"/>
        <end position="2101"/>
    </location>
</feature>
<reference evidence="7" key="1">
    <citation type="submission" date="2021-01" db="EMBL/GenBank/DDBJ databases">
        <authorList>
            <consortium name="Genoscope - CEA"/>
            <person name="William W."/>
        </authorList>
    </citation>
    <scope>NUCLEOTIDE SEQUENCE</scope>
</reference>
<evidence type="ECO:0000313" key="8">
    <source>
        <dbReference type="Proteomes" id="UP000688137"/>
    </source>
</evidence>
<dbReference type="Pfam" id="PF25106">
    <property type="entry name" value="VWA_4"/>
    <property type="match status" value="1"/>
</dbReference>
<gene>
    <name evidence="7" type="ORF">PPRIM_AZ9-3.1.T1530001</name>
</gene>
<comment type="caution">
    <text evidence="7">The sequence shown here is derived from an EMBL/GenBank/DDBJ whole genome shotgun (WGS) entry which is preliminary data.</text>
</comment>
<organism evidence="7 8">
    <name type="scientific">Paramecium primaurelia</name>
    <dbReference type="NCBI Taxonomy" id="5886"/>
    <lineage>
        <taxon>Eukaryota</taxon>
        <taxon>Sar</taxon>
        <taxon>Alveolata</taxon>
        <taxon>Ciliophora</taxon>
        <taxon>Intramacronucleata</taxon>
        <taxon>Oligohymenophorea</taxon>
        <taxon>Peniculida</taxon>
        <taxon>Parameciidae</taxon>
        <taxon>Paramecium</taxon>
    </lineage>
</organism>
<evidence type="ECO:0008006" key="9">
    <source>
        <dbReference type="Google" id="ProtNLM"/>
    </source>
</evidence>
<keyword evidence="4" id="KW-0175">Coiled coil</keyword>
<evidence type="ECO:0000259" key="6">
    <source>
        <dbReference type="PROSITE" id="PS51717"/>
    </source>
</evidence>
<dbReference type="PANTHER" id="PTHR22796:SF1">
    <property type="entry name" value="VWFA DOMAIN-CONTAINING PROTEIN"/>
    <property type="match status" value="1"/>
</dbReference>
<keyword evidence="3" id="KW-0732">Signal</keyword>
<keyword evidence="8" id="KW-1185">Reference proteome</keyword>
<dbReference type="Pfam" id="PF01926">
    <property type="entry name" value="MMR_HSR1"/>
    <property type="match status" value="1"/>
</dbReference>
<dbReference type="Proteomes" id="UP000688137">
    <property type="component" value="Unassembled WGS sequence"/>
</dbReference>
<evidence type="ECO:0000256" key="3">
    <source>
        <dbReference type="ARBA" id="ARBA00022729"/>
    </source>
</evidence>
<dbReference type="PROSITE" id="PS50234">
    <property type="entry name" value="VWFA"/>
    <property type="match status" value="1"/>
</dbReference>
<dbReference type="InterPro" id="IPR002035">
    <property type="entry name" value="VWF_A"/>
</dbReference>
<dbReference type="InterPro" id="IPR056861">
    <property type="entry name" value="HMCN1-like_VWA"/>
</dbReference>
<evidence type="ECO:0000256" key="1">
    <source>
        <dbReference type="ARBA" id="ARBA00004613"/>
    </source>
</evidence>
<dbReference type="InterPro" id="IPR006073">
    <property type="entry name" value="GTP-bd"/>
</dbReference>
<evidence type="ECO:0000256" key="2">
    <source>
        <dbReference type="ARBA" id="ARBA00022525"/>
    </source>
</evidence>
<feature type="coiled-coil region" evidence="4">
    <location>
        <begin position="1272"/>
        <end position="1408"/>
    </location>
</feature>
<sequence length="2845" mass="334761">MNQHNKNIQINLLYSIVTDQAQEFVLDKINFHFKNIQQLSIDSFDEKILNIKGLFGCQKDIEKEIKTEIHQEIDMTNFLKESEKGNLILIQYQDLRLFCLILPIKFFLSKPIQEKSIEIVLFRILHDFTDNIKLCLDDQIFSDWYSGDIVPFSARILERQDYDFREDVNLQVQNYQCQFHNIPQDISKHHIITSNSFQPYIILLKQKEMMNQEEFHQNLTKYVTFTESLMMQILVNQNNQIIWLLDLFQKEHQTQKLREILNGVSTQLNIKITEERKKLIQDLSKKLKSFFNFSKNDHYQHQAEKILINAFSKLKFQSHQFEFECEKDDHKKLIYQALTQILVALKDIQEKFRSKLKQIFQELTQQTTYFVERVIFKIYRQNENQADAILSIWPHLDEDQKFQLDTSIFKSQTQKLEIKEVFSTKQKGTIVVVQTEIEAYILFQQFQSPSFKIIRNLHPDHIKQAIYYYDHNLGYLYIFNYKVSSVQQIIISQTGAIQVDQQFCFQQDQQNQNFLIQQVAYISVQKKFLVLSDKNKILALFDKQQQFISFKCLEEIKVEQRKELKEADFIPSIESKHSYNQLLSCPSGKYFYLANHHCCDRYDYMGKRVECIKIRGQIKIFSDSSDVIILHECNNLTESKRITIIQNLIQQKKFNKQQNNEQIIIGNPALDIVKGSFVKFGPNSQFLSKHKSKNIQLNVESHHYNKIEKYYNNMNLNNVFLSSQQTQFSKCDSNQIKNIIYSRVPQQFCTIENGTLIPLNDGFRQQSMIQNGIKVDQKVKQLHLGFLEDYLSCEEQKIFVVGIIGKQSSGKSYLLNRIFGTRFSVSSARCTDGVWGTMAYVEDQKFLILDCEGLFNGARTEKEEIKMLAFLTAISDITILNSDSTFSRYQNELFNNLVEASKQLNDEKLFKGFLYIVIRDVSTSDNLGLEQELLKNLDRLKTADQEEIVFLNKLFNNKLSVEKMVNNENTLFDQQVKKVRDYIINQSLDSNRWKNGKELIAIVKIVLCQLELSDTSNASLINLQIRIEQIYFESQILWYQFSQNLPSNGELKLNQANYTFEMDDDEYLKQNTEFLQKLYTDLKLNDNILNHKSNLNEANSQFNKMMEQRKQFIIQHTLAEISDIQMVEMQTLIQKENTKLQDFLQLQIDKYQFCQIKCHECCLSCKHFKNHIQYSENLRNIIENEIELLEEQCKNSKIKSQEEEEMIRNSLIRIEKNIEEIENTLKQINNLIKYSTITDLQSSLIIQLKNGNYFKVESFEVNGIKLISENGIKQITKDIEGIYQEYDNIKRQLQSQNEQQANNKIEIENNQNQQQTFLRDSENIENNIKKVNIAKQQLQQKIEALTNQQNTIKYKIQQIQSEIDQINRNLNENELVQQADIDEYQNEKNQIQEELNQLQTRLLQNKTESNFFEQMSLSEFINYFNSQLDKKQAHSLELYKIKDRKKELQAQKDKYQQMMEEKKSLQQKSKVLNRKKIQELERELQDFDLLNLEKQAEFCSKEEQILMKTIYEDFYNLDLYNECHEKAEENELQLEDCLKQNQQLELKQNNDQQINYQEIENLNDINQTNESKIEPEFSQNQQSIQEQENNSCIEVEKQLEISEQIQNNDQQVNTNKIENLNDINQTNESKIEPEFSQNQQSIQEQENNSCIEVEKQLEISEQIQNNDQQVNTNKIENLNDINQTNESKIEPEFSQNQQSIQEQENNSCIEVEKQLEISEQIQNNDQQVNTNKIENLNDINQTNESKIEPEFSQNQQSIQEQENNSCIEVEKQLEISEQIQNNDQQVNTNKIENLNDINQTNESKIEPEFSQNQQSIQEQENNSCIEVEKQLEISEQIQNNDQQVNTNKIENLNDINQTNESKIEPEFSQNQQSIQEQENNSCIEVEKQLEISEQIQNNDQQVNTNKIENLNDINQTNESKIEPEFSQNQQSIQEQENNSCIEVEKQLEISEQIQNNDQQVNTNKIENLNDINQTNESKIEPEFSQTQQQQKEQEIKGLKIKSMFLLLKKQEFEEYQLEIQELSNSYQDLNQKIEKFQTIIQKQQTLLKLANQQNLFQSEKNAVDSQTQDLNSQLRNLEEEVNILRKRLIEIQSQLDSLQIRKSNFMDENNKIVQQIEIQNEKIIRLKNSEKLLKEIWKTGQEQIPLYSQLKDWKEINKFSKFSLQDLQKEKLNIEKQRDNFVTELQEKLNSLEIFNKVGTDAVRLKKLQCKLQELNSLNLNNHSCQRVNHKCDQICKVCPDKICDKEAGHSEFQEHLCSLKQHKCNHICEIPECKQSCSLLFDHPKQHNCAGEHPCKQNCQFCSKKCKSDRSMFHQNHQCEDIYCTETCMLCNKKCNQNHSHSQLCSTFCKKQHEHSKQKSNHLCGEQHECKQLCQDKGVCQIIYCQQERTWQSKFKYIQYVPEAHEKKKCCLIIKPGELEHEKNHTCMIETEKQFHICDQRCPECNKFCEKKYNHPGIHSTQIHINKENQVFTAKEGQLGKIEIKDSNVTLRQYQVGDKSTPETCDQSCKRNGRSHYHLVECKGGSECLGKKSDIKARHSDEKYQGFNHLNFDEVLCLDYWNLKKWGHPIPNEISNISQCNYYCPLCKKINGENSFCLKEAWHTQDNKISSHSFHCAQMHKEQTISGIKIAFVIDTTGSMGSYINNCKEIIKSIIQKAKSHKTIDNSEIEMKFAIVSYKDHDPPYNQEQNVVEMCDFTSENDAIKFLNNLTASGGGDTPEAVLDGLYSSSKLNWSGNFQNLLYLIADAPPHGKEYHEFTDSFPEGCPCKKQQNEIFTHLKNAKIQFKIMKLNQSIEGMITKFKQNYPELSIIAPDSKDDVKFQNLIVGDVCDYLTHNEITYQMA</sequence>
<feature type="coiled-coil region" evidence="4">
    <location>
        <begin position="1172"/>
        <end position="1231"/>
    </location>
</feature>
<dbReference type="CDD" id="cd00198">
    <property type="entry name" value="vWFA"/>
    <property type="match status" value="1"/>
</dbReference>
<feature type="coiled-coil region" evidence="4">
    <location>
        <begin position="1438"/>
        <end position="1497"/>
    </location>
</feature>
<proteinExistence type="predicted"/>
<keyword evidence="2" id="KW-0964">Secreted</keyword>
<evidence type="ECO:0000256" key="4">
    <source>
        <dbReference type="SAM" id="Coils"/>
    </source>
</evidence>
<dbReference type="PANTHER" id="PTHR22796">
    <property type="entry name" value="URG4-RELATED"/>
    <property type="match status" value="1"/>
</dbReference>
<name>A0A8S1QB17_PARPR</name>
<evidence type="ECO:0000259" key="5">
    <source>
        <dbReference type="PROSITE" id="PS50234"/>
    </source>
</evidence>
<feature type="domain" description="VWFA" evidence="5">
    <location>
        <begin position="2630"/>
        <end position="2844"/>
    </location>
</feature>
<protein>
    <recommendedName>
        <fullName evidence="9">VLIG-type G domain-containing protein</fullName>
    </recommendedName>
</protein>
<accession>A0A8S1QB17</accession>
<dbReference type="GO" id="GO:0005525">
    <property type="term" value="F:GTP binding"/>
    <property type="evidence" value="ECO:0007669"/>
    <property type="project" value="InterPro"/>
</dbReference>
<feature type="domain" description="VLIG-type G" evidence="6">
    <location>
        <begin position="795"/>
        <end position="883"/>
    </location>
</feature>
<dbReference type="PROSITE" id="PS51717">
    <property type="entry name" value="G_VLIG"/>
    <property type="match status" value="1"/>
</dbReference>